<dbReference type="Gene3D" id="3.40.50.11980">
    <property type="match status" value="1"/>
</dbReference>
<evidence type="ECO:0000256" key="1">
    <source>
        <dbReference type="ARBA" id="ARBA00000928"/>
    </source>
</evidence>
<dbReference type="CDD" id="cd18718">
    <property type="entry name" value="PIN_PRORP"/>
    <property type="match status" value="1"/>
</dbReference>
<dbReference type="InterPro" id="IPR011990">
    <property type="entry name" value="TPR-like_helical_dom_sf"/>
</dbReference>
<dbReference type="KEGG" id="bter:100652080"/>
<evidence type="ECO:0000256" key="13">
    <source>
        <dbReference type="ARBA" id="ARBA00023128"/>
    </source>
</evidence>
<feature type="domain" description="PRORP" evidence="16">
    <location>
        <begin position="277"/>
        <end position="502"/>
    </location>
</feature>
<dbReference type="CTD" id="31568"/>
<keyword evidence="17" id="KW-1185">Reference proteome</keyword>
<dbReference type="InterPro" id="IPR031595">
    <property type="entry name" value="PRORP_C"/>
</dbReference>
<dbReference type="RefSeq" id="XP_003397839.2">
    <property type="nucleotide sequence ID" value="XM_003397791.4"/>
</dbReference>
<evidence type="ECO:0000256" key="8">
    <source>
        <dbReference type="ARBA" id="ARBA00022723"/>
    </source>
</evidence>
<comment type="subcellular location">
    <subcellularLocation>
        <location evidence="3">Mitochondrion</location>
    </subcellularLocation>
</comment>
<sequence length="506" mass="60238">MFSYIRQTSVLRTIIRNVNINTTDQNIDKYWQHILNNCKNALTQPSTISKETWENVRKHMIESQCDPSTLDFIILNMFQRMKYPDAGISYYKFLADNNYKPEIPVITKYLQLYDIKNDPISESDKEHILSLYNNINNQYTLFNDQLSNAFIQCLCKVGEWEEAIKIIEKHEESDKIFLRHGYTNLISYLFNHNKEKLGYEYLKLSLQKSNGPYDSAYTTYLKYCLKEKDTFNMKVEKLFLMWSAYGIKPSQNTVFEYMNACNECGWSVNQTVMLRLRCHKCKEDISQESISDKDYERLLEATKKKLIFNEICYVTNAQEIQSFINFIDKNKPYDLIIDGLNIMFLAKRSMKYDLTYELKQIFKSYKEQNKKILIIARKHMWKFIVKSGLQSVNCFYVQNSSKDDLFLLYAAFASKRNARIISKDLMRQHIFALQDLELNALFKKWQFSHQFVIDTKKGYMQLNAQFPIDATVQKQNNSWHIPYVTNDRISRMRHTSTKKWMCFKMN</sequence>
<evidence type="ECO:0000256" key="12">
    <source>
        <dbReference type="ARBA" id="ARBA00022946"/>
    </source>
</evidence>
<gene>
    <name evidence="18" type="primary">LOC100652080</name>
</gene>
<evidence type="ECO:0000313" key="18">
    <source>
        <dbReference type="RefSeq" id="XP_003397839.2"/>
    </source>
</evidence>
<evidence type="ECO:0000256" key="14">
    <source>
        <dbReference type="ARBA" id="ARBA00044536"/>
    </source>
</evidence>
<keyword evidence="12" id="KW-0809">Transit peptide</keyword>
<dbReference type="GO" id="GO:0097745">
    <property type="term" value="P:mitochondrial tRNA 5'-end processing"/>
    <property type="evidence" value="ECO:0007669"/>
    <property type="project" value="TreeGrafter"/>
</dbReference>
<evidence type="ECO:0000256" key="10">
    <source>
        <dbReference type="ARBA" id="ARBA00022833"/>
    </source>
</evidence>
<evidence type="ECO:0000256" key="15">
    <source>
        <dbReference type="ARBA" id="ARBA00044559"/>
    </source>
</evidence>
<organism evidence="17 18">
    <name type="scientific">Bombus terrestris</name>
    <name type="common">Buff-tailed bumblebee</name>
    <name type="synonym">Apis terrestris</name>
    <dbReference type="NCBI Taxonomy" id="30195"/>
    <lineage>
        <taxon>Eukaryota</taxon>
        <taxon>Metazoa</taxon>
        <taxon>Ecdysozoa</taxon>
        <taxon>Arthropoda</taxon>
        <taxon>Hexapoda</taxon>
        <taxon>Insecta</taxon>
        <taxon>Pterygota</taxon>
        <taxon>Neoptera</taxon>
        <taxon>Endopterygota</taxon>
        <taxon>Hymenoptera</taxon>
        <taxon>Apocrita</taxon>
        <taxon>Aculeata</taxon>
        <taxon>Apoidea</taxon>
        <taxon>Anthophila</taxon>
        <taxon>Apidae</taxon>
        <taxon>Bombus</taxon>
        <taxon>Bombus</taxon>
    </lineage>
</organism>
<keyword evidence="9" id="KW-0378">Hydrolase</keyword>
<evidence type="ECO:0000256" key="9">
    <source>
        <dbReference type="ARBA" id="ARBA00022801"/>
    </source>
</evidence>
<dbReference type="Proteomes" id="UP000835206">
    <property type="component" value="Chromosome 9"/>
</dbReference>
<evidence type="ECO:0000256" key="11">
    <source>
        <dbReference type="ARBA" id="ARBA00022842"/>
    </source>
</evidence>
<evidence type="ECO:0000256" key="2">
    <source>
        <dbReference type="ARBA" id="ARBA00001946"/>
    </source>
</evidence>
<dbReference type="PANTHER" id="PTHR13547:SF1">
    <property type="entry name" value="MITOCHONDRIAL RIBONUCLEASE P CATALYTIC SUBUNIT"/>
    <property type="match status" value="1"/>
</dbReference>
<dbReference type="PANTHER" id="PTHR13547">
    <property type="match status" value="1"/>
</dbReference>
<dbReference type="Pfam" id="PF16953">
    <property type="entry name" value="PRORP"/>
    <property type="match status" value="1"/>
</dbReference>
<name>A0A9B0BY36_BOMTE</name>
<evidence type="ECO:0000256" key="7">
    <source>
        <dbReference type="ARBA" id="ARBA00022722"/>
    </source>
</evidence>
<evidence type="ECO:0000259" key="16">
    <source>
        <dbReference type="Pfam" id="PF16953"/>
    </source>
</evidence>
<dbReference type="GeneID" id="100652080"/>
<keyword evidence="8" id="KW-0479">Metal-binding</keyword>
<dbReference type="InterPro" id="IPR033495">
    <property type="entry name" value="MRPP3_PIN_dom"/>
</dbReference>
<dbReference type="GO" id="GO:0046872">
    <property type="term" value="F:metal ion binding"/>
    <property type="evidence" value="ECO:0007669"/>
    <property type="project" value="UniProtKB-KW"/>
</dbReference>
<comment type="catalytic activity">
    <reaction evidence="1">
        <text>Endonucleolytic cleavage of RNA, removing 5'-extranucleotides from tRNA precursor.</text>
        <dbReference type="EC" id="3.1.26.5"/>
    </reaction>
</comment>
<reference evidence="18" key="1">
    <citation type="submission" date="2025-08" db="UniProtKB">
        <authorList>
            <consortium name="RefSeq"/>
        </authorList>
    </citation>
    <scope>IDENTIFICATION</scope>
</reference>
<accession>A0A9B0BY36</accession>
<dbReference type="EC" id="3.1.26.5" evidence="5"/>
<comment type="similarity">
    <text evidence="4">Belongs to the PPR family. P subfamily.</text>
</comment>
<dbReference type="GO" id="GO:0001682">
    <property type="term" value="P:tRNA 5'-leader removal"/>
    <property type="evidence" value="ECO:0007669"/>
    <property type="project" value="TreeGrafter"/>
</dbReference>
<evidence type="ECO:0000313" key="17">
    <source>
        <dbReference type="Proteomes" id="UP000835206"/>
    </source>
</evidence>
<dbReference type="OrthoDB" id="46913at2759"/>
<keyword evidence="10" id="KW-0862">Zinc</keyword>
<evidence type="ECO:0000256" key="3">
    <source>
        <dbReference type="ARBA" id="ARBA00004173"/>
    </source>
</evidence>
<dbReference type="Gene3D" id="1.25.40.10">
    <property type="entry name" value="Tetratricopeptide repeat domain"/>
    <property type="match status" value="1"/>
</dbReference>
<keyword evidence="7" id="KW-0540">Nuclease</keyword>
<keyword evidence="13" id="KW-0496">Mitochondrion</keyword>
<comment type="cofactor">
    <cofactor evidence="2">
        <name>Mg(2+)</name>
        <dbReference type="ChEBI" id="CHEBI:18420"/>
    </cofactor>
</comment>
<keyword evidence="6" id="KW-0819">tRNA processing</keyword>
<evidence type="ECO:0000256" key="6">
    <source>
        <dbReference type="ARBA" id="ARBA00022694"/>
    </source>
</evidence>
<proteinExistence type="inferred from homology"/>
<evidence type="ECO:0000256" key="5">
    <source>
        <dbReference type="ARBA" id="ARBA00012179"/>
    </source>
</evidence>
<dbReference type="GO" id="GO:0030678">
    <property type="term" value="C:mitochondrial ribonuclease P complex"/>
    <property type="evidence" value="ECO:0007669"/>
    <property type="project" value="TreeGrafter"/>
</dbReference>
<dbReference type="AlphaFoldDB" id="A0A9B0BY36"/>
<keyword evidence="11" id="KW-0460">Magnesium</keyword>
<protein>
    <recommendedName>
        <fullName evidence="14">Mitochondrial ribonuclease P catalytic subunit</fullName>
        <ecNumber evidence="5">3.1.26.5</ecNumber>
    </recommendedName>
    <alternativeName>
        <fullName evidence="15">Mitochondrial ribonuclease P protein 3</fullName>
    </alternativeName>
</protein>
<evidence type="ECO:0000256" key="4">
    <source>
        <dbReference type="ARBA" id="ARBA00007626"/>
    </source>
</evidence>
<dbReference type="GO" id="GO:0004526">
    <property type="term" value="F:ribonuclease P activity"/>
    <property type="evidence" value="ECO:0007669"/>
    <property type="project" value="UniProtKB-EC"/>
</dbReference>